<evidence type="ECO:0000313" key="2">
    <source>
        <dbReference type="Proteomes" id="UP001150603"/>
    </source>
</evidence>
<organism evidence="1 2">
    <name type="scientific">Linderina macrospora</name>
    <dbReference type="NCBI Taxonomy" id="4868"/>
    <lineage>
        <taxon>Eukaryota</taxon>
        <taxon>Fungi</taxon>
        <taxon>Fungi incertae sedis</taxon>
        <taxon>Zoopagomycota</taxon>
        <taxon>Kickxellomycotina</taxon>
        <taxon>Kickxellomycetes</taxon>
        <taxon>Kickxellales</taxon>
        <taxon>Kickxellaceae</taxon>
        <taxon>Linderina</taxon>
    </lineage>
</organism>
<gene>
    <name evidence="1" type="ORF">FBU59_007299</name>
</gene>
<protein>
    <submittedName>
        <fullName evidence="1">Uncharacterized protein</fullName>
    </submittedName>
</protein>
<name>A0ACC1IXF4_9FUNG</name>
<comment type="caution">
    <text evidence="1">The sequence shown here is derived from an EMBL/GenBank/DDBJ whole genome shotgun (WGS) entry which is preliminary data.</text>
</comment>
<sequence>MISSRGRAKHGAFQTAAEIYAGMLTTHGFMHAKGHPELAGSGMSLHDQASQGSHRGSIQAFRKPMFFESYRKRVSNSRLAQDPVAANMLSLGAAAPALGGWGARMIDTLAFWAQIVPGRVDGSGTVVRQRSPMVYQQLIDLAMASAKPGYQEQADQAPTAAAAAAALPGAAVGSAGVELQKLVLSDDDIEDFSE</sequence>
<reference evidence="1" key="1">
    <citation type="submission" date="2022-07" db="EMBL/GenBank/DDBJ databases">
        <title>Phylogenomic reconstructions and comparative analyses of Kickxellomycotina fungi.</title>
        <authorList>
            <person name="Reynolds N.K."/>
            <person name="Stajich J.E."/>
            <person name="Barry K."/>
            <person name="Grigoriev I.V."/>
            <person name="Crous P."/>
            <person name="Smith M.E."/>
        </authorList>
    </citation>
    <scope>NUCLEOTIDE SEQUENCE</scope>
    <source>
        <strain evidence="1">NRRL 5244</strain>
    </source>
</reference>
<keyword evidence="2" id="KW-1185">Reference proteome</keyword>
<dbReference type="EMBL" id="JANBPW010006919">
    <property type="protein sequence ID" value="KAJ1926616.1"/>
    <property type="molecule type" value="Genomic_DNA"/>
</dbReference>
<proteinExistence type="predicted"/>
<evidence type="ECO:0000313" key="1">
    <source>
        <dbReference type="EMBL" id="KAJ1926616.1"/>
    </source>
</evidence>
<dbReference type="Proteomes" id="UP001150603">
    <property type="component" value="Unassembled WGS sequence"/>
</dbReference>
<accession>A0ACC1IXF4</accession>